<feature type="region of interest" description="Disordered" evidence="1">
    <location>
        <begin position="172"/>
        <end position="196"/>
    </location>
</feature>
<organism evidence="2 3">
    <name type="scientific">Plectus sambesii</name>
    <dbReference type="NCBI Taxonomy" id="2011161"/>
    <lineage>
        <taxon>Eukaryota</taxon>
        <taxon>Metazoa</taxon>
        <taxon>Ecdysozoa</taxon>
        <taxon>Nematoda</taxon>
        <taxon>Chromadorea</taxon>
        <taxon>Plectida</taxon>
        <taxon>Plectina</taxon>
        <taxon>Plectoidea</taxon>
        <taxon>Plectidae</taxon>
        <taxon>Plectus</taxon>
    </lineage>
</organism>
<keyword evidence="2" id="KW-1185">Reference proteome</keyword>
<protein>
    <submittedName>
        <fullName evidence="3">Uncharacterized protein</fullName>
    </submittedName>
</protein>
<reference evidence="3" key="1">
    <citation type="submission" date="2022-11" db="UniProtKB">
        <authorList>
            <consortium name="WormBaseParasite"/>
        </authorList>
    </citation>
    <scope>IDENTIFICATION</scope>
</reference>
<dbReference type="AlphaFoldDB" id="A0A914WMH9"/>
<dbReference type="WBParaSite" id="PSAMB.scaffold459size50392.g6051.t1">
    <property type="protein sequence ID" value="PSAMB.scaffold459size50392.g6051.t1"/>
    <property type="gene ID" value="PSAMB.scaffold459size50392.g6051"/>
</dbReference>
<evidence type="ECO:0000256" key="1">
    <source>
        <dbReference type="SAM" id="MobiDB-lite"/>
    </source>
</evidence>
<accession>A0A914WMH9</accession>
<sequence>MLLRKKNRIVGLGVGGWSTATAVSNANQPATLFPFLPAPRLLASLDERARFSNTRDEAPAPLMIVDDSAAASSFDSLSILWRQSLALLAGHLPPLYGWLVACLVDGSIAAAADDERDREENEMTEGRVSRQERRLLAILLCSRLCCLLKKCFDDALQPDLALSRHAERCGEESDSADDAVADPTHPGAGVDRPAQMAEGDVRVLNGLRNDVIQPLLDD</sequence>
<evidence type="ECO:0000313" key="3">
    <source>
        <dbReference type="WBParaSite" id="PSAMB.scaffold459size50392.g6051.t1"/>
    </source>
</evidence>
<name>A0A914WMH9_9BILA</name>
<proteinExistence type="predicted"/>
<dbReference type="Proteomes" id="UP000887566">
    <property type="component" value="Unplaced"/>
</dbReference>
<evidence type="ECO:0000313" key="2">
    <source>
        <dbReference type="Proteomes" id="UP000887566"/>
    </source>
</evidence>